<dbReference type="NCBIfam" id="TIGR00074">
    <property type="entry name" value="hypC_hupF"/>
    <property type="match status" value="1"/>
</dbReference>
<dbReference type="GO" id="GO:1902670">
    <property type="term" value="F:carbon dioxide binding"/>
    <property type="evidence" value="ECO:0007669"/>
    <property type="project" value="TreeGrafter"/>
</dbReference>
<organism evidence="2 3">
    <name type="scientific">Barnesiella viscericola</name>
    <dbReference type="NCBI Taxonomy" id="397865"/>
    <lineage>
        <taxon>Bacteria</taxon>
        <taxon>Pseudomonadati</taxon>
        <taxon>Bacteroidota</taxon>
        <taxon>Bacteroidia</taxon>
        <taxon>Bacteroidales</taxon>
        <taxon>Barnesiellaceae</taxon>
        <taxon>Barnesiella</taxon>
    </lineage>
</organism>
<dbReference type="Pfam" id="PF01455">
    <property type="entry name" value="HupF_HypC"/>
    <property type="match status" value="1"/>
</dbReference>
<dbReference type="PROSITE" id="PS01097">
    <property type="entry name" value="HUPF_HYPC"/>
    <property type="match status" value="1"/>
</dbReference>
<reference evidence="2" key="2">
    <citation type="submission" date="2021-09" db="EMBL/GenBank/DDBJ databases">
        <authorList>
            <person name="Gilroy R."/>
        </authorList>
    </citation>
    <scope>NUCLEOTIDE SEQUENCE</scope>
    <source>
        <strain evidence="2">CHK121-7720</strain>
    </source>
</reference>
<gene>
    <name evidence="2" type="ORF">K8U91_05715</name>
</gene>
<dbReference type="PANTHER" id="PTHR35177:SF2">
    <property type="entry name" value="HYDROGENASE MATURATION FACTOR HYBG"/>
    <property type="match status" value="1"/>
</dbReference>
<evidence type="ECO:0000313" key="2">
    <source>
        <dbReference type="EMBL" id="HJG88955.1"/>
    </source>
</evidence>
<dbReference type="Gene3D" id="2.30.30.140">
    <property type="match status" value="1"/>
</dbReference>
<dbReference type="RefSeq" id="WP_273305970.1">
    <property type="nucleotide sequence ID" value="NZ_DYUD01000017.1"/>
</dbReference>
<comment type="similarity">
    <text evidence="1">Belongs to the HupF/HypC family.</text>
</comment>
<accession>A0A921SUH0</accession>
<dbReference type="PRINTS" id="PR00445">
    <property type="entry name" value="HUPFHYPC"/>
</dbReference>
<dbReference type="InterPro" id="IPR001109">
    <property type="entry name" value="Hydrogenase_HupF/HypC"/>
</dbReference>
<name>A0A921SUH0_9BACT</name>
<reference evidence="2" key="1">
    <citation type="journal article" date="2021" name="PeerJ">
        <title>Extensive microbial diversity within the chicken gut microbiome revealed by metagenomics and culture.</title>
        <authorList>
            <person name="Gilroy R."/>
            <person name="Ravi A."/>
            <person name="Getino M."/>
            <person name="Pursley I."/>
            <person name="Horton D.L."/>
            <person name="Alikhan N.F."/>
            <person name="Baker D."/>
            <person name="Gharbi K."/>
            <person name="Hall N."/>
            <person name="Watson M."/>
            <person name="Adriaenssens E.M."/>
            <person name="Foster-Nyarko E."/>
            <person name="Jarju S."/>
            <person name="Secka A."/>
            <person name="Antonio M."/>
            <person name="Oren A."/>
            <person name="Chaudhuri R.R."/>
            <person name="La Ragione R."/>
            <person name="Hildebrand F."/>
            <person name="Pallen M.J."/>
        </authorList>
    </citation>
    <scope>NUCLEOTIDE SEQUENCE</scope>
    <source>
        <strain evidence="2">CHK121-7720</strain>
    </source>
</reference>
<dbReference type="SUPFAM" id="SSF159127">
    <property type="entry name" value="HupF/HypC-like"/>
    <property type="match status" value="1"/>
</dbReference>
<sequence length="82" mass="8865">MCLAIPGKIIAIDDTAPLRMATVDFGGVFKSICIQYVDASTGDFILAHAGMAIARLDREEAEATLADFDRLAHYLTPDDHVV</sequence>
<evidence type="ECO:0000313" key="3">
    <source>
        <dbReference type="Proteomes" id="UP000757103"/>
    </source>
</evidence>
<evidence type="ECO:0000256" key="1">
    <source>
        <dbReference type="ARBA" id="ARBA00006018"/>
    </source>
</evidence>
<dbReference type="GO" id="GO:0005506">
    <property type="term" value="F:iron ion binding"/>
    <property type="evidence" value="ECO:0007669"/>
    <property type="project" value="TreeGrafter"/>
</dbReference>
<dbReference type="PANTHER" id="PTHR35177">
    <property type="entry name" value="HYDROGENASE MATURATION FACTOR HYBG"/>
    <property type="match status" value="1"/>
</dbReference>
<protein>
    <submittedName>
        <fullName evidence="2">HypC/HybG/HupF family hydrogenase formation chaperone</fullName>
    </submittedName>
</protein>
<dbReference type="AlphaFoldDB" id="A0A921SUH0"/>
<dbReference type="GO" id="GO:0051604">
    <property type="term" value="P:protein maturation"/>
    <property type="evidence" value="ECO:0007669"/>
    <property type="project" value="TreeGrafter"/>
</dbReference>
<comment type="caution">
    <text evidence="2">The sequence shown here is derived from an EMBL/GenBank/DDBJ whole genome shotgun (WGS) entry which is preliminary data.</text>
</comment>
<dbReference type="Proteomes" id="UP000757103">
    <property type="component" value="Unassembled WGS sequence"/>
</dbReference>
<dbReference type="InterPro" id="IPR019812">
    <property type="entry name" value="Hydgase_assmbl_chp_CS"/>
</dbReference>
<proteinExistence type="inferred from homology"/>
<dbReference type="EMBL" id="DYUD01000017">
    <property type="protein sequence ID" value="HJG88955.1"/>
    <property type="molecule type" value="Genomic_DNA"/>
</dbReference>